<dbReference type="PANTHER" id="PTHR43762">
    <property type="entry name" value="L-GULONOLACTONE OXIDASE"/>
    <property type="match status" value="1"/>
</dbReference>
<comment type="caution">
    <text evidence="3">The sequence shown here is derived from an EMBL/GenBank/DDBJ whole genome shotgun (WGS) entry which is preliminary data.</text>
</comment>
<evidence type="ECO:0000313" key="4">
    <source>
        <dbReference type="Proteomes" id="UP000675781"/>
    </source>
</evidence>
<evidence type="ECO:0000313" key="3">
    <source>
        <dbReference type="EMBL" id="MBR7836039.1"/>
    </source>
</evidence>
<keyword evidence="4" id="KW-1185">Reference proteome</keyword>
<dbReference type="AlphaFoldDB" id="A0A941IQB1"/>
<dbReference type="InterPro" id="IPR016166">
    <property type="entry name" value="FAD-bd_PCMH"/>
</dbReference>
<dbReference type="InterPro" id="IPR036318">
    <property type="entry name" value="FAD-bd_PCMH-like_sf"/>
</dbReference>
<protein>
    <submittedName>
        <fullName evidence="3">FAD-binding protein</fullName>
    </submittedName>
</protein>
<dbReference type="Pfam" id="PF01565">
    <property type="entry name" value="FAD_binding_4"/>
    <property type="match status" value="1"/>
</dbReference>
<dbReference type="Gene3D" id="1.10.45.10">
    <property type="entry name" value="Vanillyl-alcohol Oxidase, Chain A, domain 4"/>
    <property type="match status" value="1"/>
</dbReference>
<dbReference type="GO" id="GO:0071949">
    <property type="term" value="F:FAD binding"/>
    <property type="evidence" value="ECO:0007669"/>
    <property type="project" value="InterPro"/>
</dbReference>
<sequence>MSDPIDPIRNWAGNVEFHPARLHRPTSLEQLRAVVAGAERIRVLGTGHSFNRIADTDGDLLRIDALPAQVEIAEDRRSATVSAGLRLAELAERLQAEGLALPNLPSLPHISLAGAVATATHGSGDANQNLAAFVRGIRLVDARGEVVELTRGESEGFDGAVVSLGALGVVTHMTVDVQPTFEVAQHVYHGVPLEELTAHREDVFASGYSVSGFTDWGSGAVSVWRKMRLDAGGEAQQPPAELLGAALATEPSHPVPGMPTEYCTAQLAVPGPWHERLPHFRPDFTPSSGKELQSEFFVPRELAAEAFEAVRPLGAHVARVLQISEIRTIAADELWLSPCYQRDAVALHFTWIADLAAVEPVLASIEDALLPLGARPHWGKVFLSGPAAALATYPRAEDFRSLIERRDPAGKFRNAFVDGLFPRR</sequence>
<dbReference type="Gene3D" id="3.30.43.10">
    <property type="entry name" value="Uridine Diphospho-n-acetylenolpyruvylglucosamine Reductase, domain 2"/>
    <property type="match status" value="1"/>
</dbReference>
<dbReference type="GO" id="GO:0080049">
    <property type="term" value="F:L-gulono-1,4-lactone dehydrogenase activity"/>
    <property type="evidence" value="ECO:0007669"/>
    <property type="project" value="TreeGrafter"/>
</dbReference>
<dbReference type="GO" id="GO:0016020">
    <property type="term" value="C:membrane"/>
    <property type="evidence" value="ECO:0007669"/>
    <property type="project" value="InterPro"/>
</dbReference>
<dbReference type="InterPro" id="IPR006094">
    <property type="entry name" value="Oxid_FAD_bind_N"/>
</dbReference>
<gene>
    <name evidence="3" type="ORF">KDL01_22375</name>
</gene>
<organism evidence="3 4">
    <name type="scientific">Actinospica durhamensis</name>
    <dbReference type="NCBI Taxonomy" id="1508375"/>
    <lineage>
        <taxon>Bacteria</taxon>
        <taxon>Bacillati</taxon>
        <taxon>Actinomycetota</taxon>
        <taxon>Actinomycetes</taxon>
        <taxon>Catenulisporales</taxon>
        <taxon>Actinospicaceae</taxon>
        <taxon>Actinospica</taxon>
    </lineage>
</organism>
<dbReference type="PANTHER" id="PTHR43762:SF1">
    <property type="entry name" value="D-ARABINONO-1,4-LACTONE OXIDASE"/>
    <property type="match status" value="1"/>
</dbReference>
<dbReference type="EMBL" id="JAGSOG010000121">
    <property type="protein sequence ID" value="MBR7836039.1"/>
    <property type="molecule type" value="Genomic_DNA"/>
</dbReference>
<dbReference type="InterPro" id="IPR010031">
    <property type="entry name" value="FAD_lactone_oxidase-like"/>
</dbReference>
<name>A0A941IQB1_9ACTN</name>
<dbReference type="InterPro" id="IPR016167">
    <property type="entry name" value="FAD-bd_PCMH_sub1"/>
</dbReference>
<reference evidence="3" key="1">
    <citation type="submission" date="2021-04" db="EMBL/GenBank/DDBJ databases">
        <title>Genome based classification of Actinospica acidithermotolerans sp. nov., an actinobacterium isolated from an Indonesian hot spring.</title>
        <authorList>
            <person name="Kusuma A.B."/>
            <person name="Putra K.E."/>
            <person name="Nafisah S."/>
            <person name="Loh J."/>
            <person name="Nouioui I."/>
            <person name="Goodfellow M."/>
        </authorList>
    </citation>
    <scope>NUCLEOTIDE SEQUENCE</scope>
    <source>
        <strain evidence="3">CSCA 57</strain>
    </source>
</reference>
<dbReference type="Gene3D" id="3.30.70.2520">
    <property type="match status" value="1"/>
</dbReference>
<proteinExistence type="predicted"/>
<dbReference type="Pfam" id="PF04030">
    <property type="entry name" value="ALO"/>
    <property type="match status" value="1"/>
</dbReference>
<dbReference type="InterPro" id="IPR007173">
    <property type="entry name" value="ALO_C"/>
</dbReference>
<evidence type="ECO:0000256" key="1">
    <source>
        <dbReference type="ARBA" id="ARBA00023002"/>
    </source>
</evidence>
<dbReference type="PROSITE" id="PS51387">
    <property type="entry name" value="FAD_PCMH"/>
    <property type="match status" value="1"/>
</dbReference>
<dbReference type="InterPro" id="IPR016171">
    <property type="entry name" value="Vanillyl_alc_oxidase_C-sub2"/>
</dbReference>
<dbReference type="PIRSF" id="PIRSF000136">
    <property type="entry name" value="LGO_GLO"/>
    <property type="match status" value="1"/>
</dbReference>
<dbReference type="InterPro" id="IPR016169">
    <property type="entry name" value="FAD-bd_PCMH_sub2"/>
</dbReference>
<evidence type="ECO:0000259" key="2">
    <source>
        <dbReference type="PROSITE" id="PS51387"/>
    </source>
</evidence>
<dbReference type="Proteomes" id="UP000675781">
    <property type="component" value="Unassembled WGS sequence"/>
</dbReference>
<dbReference type="SUPFAM" id="SSF56176">
    <property type="entry name" value="FAD-binding/transporter-associated domain-like"/>
    <property type="match status" value="1"/>
</dbReference>
<keyword evidence="1" id="KW-0560">Oxidoreductase</keyword>
<dbReference type="Gene3D" id="3.30.465.10">
    <property type="match status" value="1"/>
</dbReference>
<accession>A0A941IQB1</accession>
<dbReference type="RefSeq" id="WP_212530527.1">
    <property type="nucleotide sequence ID" value="NZ_JAGSOG010000121.1"/>
</dbReference>
<dbReference type="GO" id="GO:0003885">
    <property type="term" value="F:D-arabinono-1,4-lactone oxidase activity"/>
    <property type="evidence" value="ECO:0007669"/>
    <property type="project" value="InterPro"/>
</dbReference>
<dbReference type="Gene3D" id="3.30.70.2530">
    <property type="match status" value="1"/>
</dbReference>
<feature type="domain" description="FAD-binding PCMH-type" evidence="2">
    <location>
        <begin position="15"/>
        <end position="180"/>
    </location>
</feature>